<name>A0A2R5ENH5_9BACL</name>
<dbReference type="Proteomes" id="UP000245202">
    <property type="component" value="Unassembled WGS sequence"/>
</dbReference>
<dbReference type="InterPro" id="IPR034660">
    <property type="entry name" value="DinB/YfiT-like"/>
</dbReference>
<evidence type="ECO:0000313" key="2">
    <source>
        <dbReference type="EMBL" id="GBG08246.1"/>
    </source>
</evidence>
<dbReference type="AlphaFoldDB" id="A0A2R5ENH5"/>
<dbReference type="RefSeq" id="WP_108993231.1">
    <property type="nucleotide sequence ID" value="NZ_BDQX01000161.1"/>
</dbReference>
<comment type="caution">
    <text evidence="2">The sequence shown here is derived from an EMBL/GenBank/DDBJ whole genome shotgun (WGS) entry which is preliminary data.</text>
</comment>
<evidence type="ECO:0000259" key="1">
    <source>
        <dbReference type="Pfam" id="PF12867"/>
    </source>
</evidence>
<gene>
    <name evidence="2" type="ORF">PAT3040_02818</name>
</gene>
<proteinExistence type="predicted"/>
<feature type="domain" description="DinB-like" evidence="1">
    <location>
        <begin position="22"/>
        <end position="150"/>
    </location>
</feature>
<protein>
    <recommendedName>
        <fullName evidence="1">DinB-like domain-containing protein</fullName>
    </recommendedName>
</protein>
<dbReference type="SUPFAM" id="SSF109854">
    <property type="entry name" value="DinB/YfiT-like putative metalloenzymes"/>
    <property type="match status" value="1"/>
</dbReference>
<keyword evidence="3" id="KW-1185">Reference proteome</keyword>
<dbReference type="Pfam" id="PF12867">
    <property type="entry name" value="DinB_2"/>
    <property type="match status" value="1"/>
</dbReference>
<dbReference type="Gene3D" id="1.20.120.450">
    <property type="entry name" value="dinb family like domain"/>
    <property type="match status" value="1"/>
</dbReference>
<evidence type="ECO:0000313" key="3">
    <source>
        <dbReference type="Proteomes" id="UP000245202"/>
    </source>
</evidence>
<dbReference type="EMBL" id="BDQX01000161">
    <property type="protein sequence ID" value="GBG08246.1"/>
    <property type="molecule type" value="Genomic_DNA"/>
</dbReference>
<organism evidence="2 3">
    <name type="scientific">Paenibacillus agaridevorans</name>
    <dbReference type="NCBI Taxonomy" id="171404"/>
    <lineage>
        <taxon>Bacteria</taxon>
        <taxon>Bacillati</taxon>
        <taxon>Bacillota</taxon>
        <taxon>Bacilli</taxon>
        <taxon>Bacillales</taxon>
        <taxon>Paenibacillaceae</taxon>
        <taxon>Paenibacillus</taxon>
    </lineage>
</organism>
<sequence>MAKTSMEMVEEFKSFINFVHDLKKTDEDHWNRPLSEGKWTLKDVISHIMLWDKYFYEEGIKKIKLGQPVSVKHINFDEFNANAREYAKTQTRDQIIDHFLEYRIKIISDISGLPEDDYIKAYKDGDKKKFSIRGYLRGFISHDKHHKKQIEKYIKSLTKL</sequence>
<reference evidence="2 3" key="1">
    <citation type="submission" date="2017-08" db="EMBL/GenBank/DDBJ databases">
        <title>Substantial Increase in Enzyme Production by Combined Drug-Resistance Mutations in Paenibacillus agaridevorans.</title>
        <authorList>
            <person name="Tanaka Y."/>
            <person name="Funane K."/>
            <person name="Hosaka T."/>
            <person name="Shiwa Y."/>
            <person name="Fujita N."/>
            <person name="Miyazaki T."/>
            <person name="Yoshikawa H."/>
            <person name="Murakami K."/>
            <person name="Kasahara K."/>
            <person name="Inaoka T."/>
            <person name="Hiraga Y."/>
            <person name="Ochi K."/>
        </authorList>
    </citation>
    <scope>NUCLEOTIDE SEQUENCE [LARGE SCALE GENOMIC DNA]</scope>
    <source>
        <strain evidence="2 3">T-3040</strain>
    </source>
</reference>
<accession>A0A2R5ENH5</accession>
<dbReference type="InterPro" id="IPR024775">
    <property type="entry name" value="DinB-like"/>
</dbReference>